<evidence type="ECO:0000313" key="2">
    <source>
        <dbReference type="Proteomes" id="UP001056120"/>
    </source>
</evidence>
<dbReference type="Proteomes" id="UP001056120">
    <property type="component" value="Linkage Group LG17"/>
</dbReference>
<comment type="caution">
    <text evidence="1">The sequence shown here is derived from an EMBL/GenBank/DDBJ whole genome shotgun (WGS) entry which is preliminary data.</text>
</comment>
<sequence>MCSWVSFVLLLGLCFSFNGVSGARHRKEHHSAAVLIGTVYCDTCFRQEVPKFAHFISGATVAVECGGDGVNPKFREEVKTNEKGEFEAKLPVSVGKNVDKIKGCSVRLVSSSEPYCASEIHFKSKKAGTHVYSAGFFTFKPQLCNEKDLVEKDFPPMVPDPWGPFLPPFGGGMLPPLPVPVPDLPIPIPPLVPPLPQLPGVPLPPVTHQKPSESDKLSDQKTFGFPFPPNPFQPPTLPIPPLPFVPSPSSLFPPLPFQPSPPSLIPPIFPSPPPASLFPPLPFPPVPSLIPSPPPPPAFPIPLPPFPPIPGFPGVPPASSVSRVPSSGKNSSDGEREWVLNKHKQGREVKTKGMVDVHGASSKGTANPSFKSMEKVSVSFLISNIHPMTFCTSSNRLGLLLHQLSPLDKKGVKENNCVLRFDDA</sequence>
<accession>A0ACB9EQ59</accession>
<reference evidence="1 2" key="2">
    <citation type="journal article" date="2022" name="Mol. Ecol. Resour.">
        <title>The genomes of chicory, endive, great burdock and yacon provide insights into Asteraceae paleo-polyploidization history and plant inulin production.</title>
        <authorList>
            <person name="Fan W."/>
            <person name="Wang S."/>
            <person name="Wang H."/>
            <person name="Wang A."/>
            <person name="Jiang F."/>
            <person name="Liu H."/>
            <person name="Zhao H."/>
            <person name="Xu D."/>
            <person name="Zhang Y."/>
        </authorList>
    </citation>
    <scope>NUCLEOTIDE SEQUENCE [LARGE SCALE GENOMIC DNA]</scope>
    <source>
        <strain evidence="2">cv. Yunnan</strain>
        <tissue evidence="1">Leaves</tissue>
    </source>
</reference>
<name>A0ACB9EQ59_9ASTR</name>
<reference evidence="2" key="1">
    <citation type="journal article" date="2022" name="Mol. Ecol. Resour.">
        <title>The genomes of chicory, endive, great burdock and yacon provide insights into Asteraceae palaeo-polyploidization history and plant inulin production.</title>
        <authorList>
            <person name="Fan W."/>
            <person name="Wang S."/>
            <person name="Wang H."/>
            <person name="Wang A."/>
            <person name="Jiang F."/>
            <person name="Liu H."/>
            <person name="Zhao H."/>
            <person name="Xu D."/>
            <person name="Zhang Y."/>
        </authorList>
    </citation>
    <scope>NUCLEOTIDE SEQUENCE [LARGE SCALE GENOMIC DNA]</scope>
    <source>
        <strain evidence="2">cv. Yunnan</strain>
    </source>
</reference>
<gene>
    <name evidence="1" type="ORF">L1987_51271</name>
</gene>
<dbReference type="EMBL" id="CM042034">
    <property type="protein sequence ID" value="KAI3760870.1"/>
    <property type="molecule type" value="Genomic_DNA"/>
</dbReference>
<organism evidence="1 2">
    <name type="scientific">Smallanthus sonchifolius</name>
    <dbReference type="NCBI Taxonomy" id="185202"/>
    <lineage>
        <taxon>Eukaryota</taxon>
        <taxon>Viridiplantae</taxon>
        <taxon>Streptophyta</taxon>
        <taxon>Embryophyta</taxon>
        <taxon>Tracheophyta</taxon>
        <taxon>Spermatophyta</taxon>
        <taxon>Magnoliopsida</taxon>
        <taxon>eudicotyledons</taxon>
        <taxon>Gunneridae</taxon>
        <taxon>Pentapetalae</taxon>
        <taxon>asterids</taxon>
        <taxon>campanulids</taxon>
        <taxon>Asterales</taxon>
        <taxon>Asteraceae</taxon>
        <taxon>Asteroideae</taxon>
        <taxon>Heliantheae alliance</taxon>
        <taxon>Millerieae</taxon>
        <taxon>Smallanthus</taxon>
    </lineage>
</organism>
<keyword evidence="2" id="KW-1185">Reference proteome</keyword>
<proteinExistence type="predicted"/>
<evidence type="ECO:0000313" key="1">
    <source>
        <dbReference type="EMBL" id="KAI3760870.1"/>
    </source>
</evidence>
<protein>
    <submittedName>
        <fullName evidence="1">Uncharacterized protein</fullName>
    </submittedName>
</protein>